<comment type="caution">
    <text evidence="1">The sequence shown here is derived from an EMBL/GenBank/DDBJ whole genome shotgun (WGS) entry which is preliminary data.</text>
</comment>
<dbReference type="Proteomes" id="UP001476798">
    <property type="component" value="Unassembled WGS sequence"/>
</dbReference>
<organism evidence="1 2">
    <name type="scientific">Goodea atripinnis</name>
    <dbReference type="NCBI Taxonomy" id="208336"/>
    <lineage>
        <taxon>Eukaryota</taxon>
        <taxon>Metazoa</taxon>
        <taxon>Chordata</taxon>
        <taxon>Craniata</taxon>
        <taxon>Vertebrata</taxon>
        <taxon>Euteleostomi</taxon>
        <taxon>Actinopterygii</taxon>
        <taxon>Neopterygii</taxon>
        <taxon>Teleostei</taxon>
        <taxon>Neoteleostei</taxon>
        <taxon>Acanthomorphata</taxon>
        <taxon>Ovalentaria</taxon>
        <taxon>Atherinomorphae</taxon>
        <taxon>Cyprinodontiformes</taxon>
        <taxon>Goodeidae</taxon>
        <taxon>Goodea</taxon>
    </lineage>
</organism>
<reference evidence="1 2" key="1">
    <citation type="submission" date="2021-06" db="EMBL/GenBank/DDBJ databases">
        <authorList>
            <person name="Palmer J.M."/>
        </authorList>
    </citation>
    <scope>NUCLEOTIDE SEQUENCE [LARGE SCALE GENOMIC DNA]</scope>
    <source>
        <strain evidence="1 2">GA_2019</strain>
        <tissue evidence="1">Muscle</tissue>
    </source>
</reference>
<evidence type="ECO:0000313" key="2">
    <source>
        <dbReference type="Proteomes" id="UP001476798"/>
    </source>
</evidence>
<protein>
    <submittedName>
        <fullName evidence="1">Uncharacterized protein</fullName>
    </submittedName>
</protein>
<evidence type="ECO:0000313" key="1">
    <source>
        <dbReference type="EMBL" id="MEQ2170050.1"/>
    </source>
</evidence>
<proteinExistence type="predicted"/>
<accession>A0ABV0NFA3</accession>
<sequence>MGVFQVDWQGSDPPAFNSPSMVSAIPASAAGECGYWFRQMGKTSCYLNSTENTPAILGVDAKVEELLLGVPHSAVGSCGPNYPFAHRLGRRRNQPLPVQPFLRPYCQRVHPWPGHEDHMSMTPTEWVEPVDIHW</sequence>
<name>A0ABV0NFA3_9TELE</name>
<keyword evidence="2" id="KW-1185">Reference proteome</keyword>
<dbReference type="EMBL" id="JAHRIO010035259">
    <property type="protein sequence ID" value="MEQ2170050.1"/>
    <property type="molecule type" value="Genomic_DNA"/>
</dbReference>
<gene>
    <name evidence="1" type="ORF">GOODEAATRI_031313</name>
</gene>